<gene>
    <name evidence="1" type="ORF">ALC57_14073</name>
</gene>
<sequence length="222" mass="24969">MTLAGVTGHEIRVIGKITATILLDGRRIEHPIYVIADDFPIDYEGILGVDFLQKHHAKCDYSNKLIEIGDSTLKLYPYKIIRINPRCEAIIEVTSTTNNTGVVQAEETQPGVLIGNCLVQPKNHLCLINVINTTEKHVEMQVPCVTPINIDSESNYEAPIQAVEKDNEFVISRNTCINNTLNLKHLNNEEKQSIIGICTQYNDIFHLKGDQLTYINTARRLT</sequence>
<dbReference type="Proteomes" id="UP000078492">
    <property type="component" value="Unassembled WGS sequence"/>
</dbReference>
<evidence type="ECO:0000313" key="1">
    <source>
        <dbReference type="EMBL" id="KYN13734.1"/>
    </source>
</evidence>
<name>A0A151IYV3_9HYME</name>
<evidence type="ECO:0000313" key="2">
    <source>
        <dbReference type="Proteomes" id="UP000078492"/>
    </source>
</evidence>
<proteinExistence type="predicted"/>
<dbReference type="STRING" id="471704.A0A151IYV3"/>
<dbReference type="Gene3D" id="2.40.70.10">
    <property type="entry name" value="Acid Proteases"/>
    <property type="match status" value="1"/>
</dbReference>
<accession>A0A151IYV3</accession>
<organism evidence="1 2">
    <name type="scientific">Trachymyrmex cornetzi</name>
    <dbReference type="NCBI Taxonomy" id="471704"/>
    <lineage>
        <taxon>Eukaryota</taxon>
        <taxon>Metazoa</taxon>
        <taxon>Ecdysozoa</taxon>
        <taxon>Arthropoda</taxon>
        <taxon>Hexapoda</taxon>
        <taxon>Insecta</taxon>
        <taxon>Pterygota</taxon>
        <taxon>Neoptera</taxon>
        <taxon>Endopterygota</taxon>
        <taxon>Hymenoptera</taxon>
        <taxon>Apocrita</taxon>
        <taxon>Aculeata</taxon>
        <taxon>Formicoidea</taxon>
        <taxon>Formicidae</taxon>
        <taxon>Myrmicinae</taxon>
        <taxon>Trachymyrmex</taxon>
    </lineage>
</organism>
<dbReference type="EMBL" id="KQ980738">
    <property type="protein sequence ID" value="KYN13734.1"/>
    <property type="molecule type" value="Genomic_DNA"/>
</dbReference>
<reference evidence="1 2" key="1">
    <citation type="submission" date="2015-09" db="EMBL/GenBank/DDBJ databases">
        <title>Trachymyrmex cornetzi WGS genome.</title>
        <authorList>
            <person name="Nygaard S."/>
            <person name="Hu H."/>
            <person name="Boomsma J."/>
            <person name="Zhang G."/>
        </authorList>
    </citation>
    <scope>NUCLEOTIDE SEQUENCE [LARGE SCALE GENOMIC DNA]</scope>
    <source>
        <strain evidence="1">Tcor2-1</strain>
        <tissue evidence="1">Whole body</tissue>
    </source>
</reference>
<dbReference type="InterPro" id="IPR021109">
    <property type="entry name" value="Peptidase_aspartic_dom_sf"/>
</dbReference>
<keyword evidence="2" id="KW-1185">Reference proteome</keyword>
<protein>
    <submittedName>
        <fullName evidence="1">Uncharacterized protein</fullName>
    </submittedName>
</protein>
<dbReference type="AlphaFoldDB" id="A0A151IYV3"/>